<organism evidence="1 2">
    <name type="scientific">Heterobasidion irregulare (strain TC 32-1)</name>
    <dbReference type="NCBI Taxonomy" id="747525"/>
    <lineage>
        <taxon>Eukaryota</taxon>
        <taxon>Fungi</taxon>
        <taxon>Dikarya</taxon>
        <taxon>Basidiomycota</taxon>
        <taxon>Agaricomycotina</taxon>
        <taxon>Agaricomycetes</taxon>
        <taxon>Russulales</taxon>
        <taxon>Bondarzewiaceae</taxon>
        <taxon>Heterobasidion</taxon>
        <taxon>Heterobasidion annosum species complex</taxon>
    </lineage>
</organism>
<keyword evidence="2" id="KW-1185">Reference proteome</keyword>
<dbReference type="GeneID" id="20667900"/>
<dbReference type="EMBL" id="KI925462">
    <property type="protein sequence ID" value="ETW78213.1"/>
    <property type="molecule type" value="Genomic_DNA"/>
</dbReference>
<dbReference type="Proteomes" id="UP000030671">
    <property type="component" value="Unassembled WGS sequence"/>
</dbReference>
<sequence>MAKGHAFYLEWSSYLDSLQDNHQKLLICIFSLVNWKQKPAKPMAFLELKDIQGMTDSSRQFNSIINESNNKYIYSTKSFHINLIIITVDIMM</sequence>
<dbReference type="InParanoid" id="W4JXD9"/>
<dbReference type="RefSeq" id="XP_009550205.1">
    <property type="nucleotide sequence ID" value="XM_009551910.1"/>
</dbReference>
<dbReference type="HOGENOM" id="CLU_2413525_0_0_1"/>
<accession>W4JXD9</accession>
<protein>
    <submittedName>
        <fullName evidence="1">Uncharacterized protein</fullName>
    </submittedName>
</protein>
<name>W4JXD9_HETIT</name>
<reference evidence="1 2" key="1">
    <citation type="journal article" date="2012" name="New Phytol.">
        <title>Insight into trade-off between wood decay and parasitism from the genome of a fungal forest pathogen.</title>
        <authorList>
            <person name="Olson A."/>
            <person name="Aerts A."/>
            <person name="Asiegbu F."/>
            <person name="Belbahri L."/>
            <person name="Bouzid O."/>
            <person name="Broberg A."/>
            <person name="Canback B."/>
            <person name="Coutinho P.M."/>
            <person name="Cullen D."/>
            <person name="Dalman K."/>
            <person name="Deflorio G."/>
            <person name="van Diepen L.T."/>
            <person name="Dunand C."/>
            <person name="Duplessis S."/>
            <person name="Durling M."/>
            <person name="Gonthier P."/>
            <person name="Grimwood J."/>
            <person name="Fossdal C.G."/>
            <person name="Hansson D."/>
            <person name="Henrissat B."/>
            <person name="Hietala A."/>
            <person name="Himmelstrand K."/>
            <person name="Hoffmeister D."/>
            <person name="Hogberg N."/>
            <person name="James T.Y."/>
            <person name="Karlsson M."/>
            <person name="Kohler A."/>
            <person name="Kues U."/>
            <person name="Lee Y.H."/>
            <person name="Lin Y.C."/>
            <person name="Lind M."/>
            <person name="Lindquist E."/>
            <person name="Lombard V."/>
            <person name="Lucas S."/>
            <person name="Lunden K."/>
            <person name="Morin E."/>
            <person name="Murat C."/>
            <person name="Park J."/>
            <person name="Raffaello T."/>
            <person name="Rouze P."/>
            <person name="Salamov A."/>
            <person name="Schmutz J."/>
            <person name="Solheim H."/>
            <person name="Stahlberg J."/>
            <person name="Velez H."/>
            <person name="de Vries R.P."/>
            <person name="Wiebenga A."/>
            <person name="Woodward S."/>
            <person name="Yakovlev I."/>
            <person name="Garbelotto M."/>
            <person name="Martin F."/>
            <person name="Grigoriev I.V."/>
            <person name="Stenlid J."/>
        </authorList>
    </citation>
    <scope>NUCLEOTIDE SEQUENCE [LARGE SCALE GENOMIC DNA]</scope>
    <source>
        <strain evidence="1 2">TC 32-1</strain>
    </source>
</reference>
<evidence type="ECO:0000313" key="1">
    <source>
        <dbReference type="EMBL" id="ETW78213.1"/>
    </source>
</evidence>
<evidence type="ECO:0000313" key="2">
    <source>
        <dbReference type="Proteomes" id="UP000030671"/>
    </source>
</evidence>
<gene>
    <name evidence="1" type="ORF">HETIRDRAFT_164191</name>
</gene>
<dbReference type="KEGG" id="hir:HETIRDRAFT_164191"/>
<dbReference type="AlphaFoldDB" id="W4JXD9"/>
<proteinExistence type="predicted"/>